<dbReference type="AlphaFoldDB" id="A0A919Q333"/>
<evidence type="ECO:0000313" key="1">
    <source>
        <dbReference type="EMBL" id="GIG53991.1"/>
    </source>
</evidence>
<proteinExistence type="predicted"/>
<evidence type="ECO:0000313" key="2">
    <source>
        <dbReference type="Proteomes" id="UP000652354"/>
    </source>
</evidence>
<dbReference type="EMBL" id="BONR01000001">
    <property type="protein sequence ID" value="GIG53991.1"/>
    <property type="molecule type" value="Genomic_DNA"/>
</dbReference>
<gene>
    <name evidence="1" type="ORF">Dac01nite_07430</name>
</gene>
<name>A0A919Q333_9MICO</name>
<sequence length="129" mass="14050">MIVGCYLWAATDWSPPDLDDERAFAAQMVQVDAARVVTVEERPAPRINLNPLVVCCDDGGASIGAVVVTYEGEDLDAIENAVEVRLRSKGWEPHGSLWSGPPAAGHFWCTVTRDDDATEVRLRVGRIEG</sequence>
<keyword evidence="2" id="KW-1185">Reference proteome</keyword>
<comment type="caution">
    <text evidence="1">The sequence shown here is derived from an EMBL/GenBank/DDBJ whole genome shotgun (WGS) entry which is preliminary data.</text>
</comment>
<organism evidence="1 2">
    <name type="scientific">Demequina activiva</name>
    <dbReference type="NCBI Taxonomy" id="1582364"/>
    <lineage>
        <taxon>Bacteria</taxon>
        <taxon>Bacillati</taxon>
        <taxon>Actinomycetota</taxon>
        <taxon>Actinomycetes</taxon>
        <taxon>Micrococcales</taxon>
        <taxon>Demequinaceae</taxon>
        <taxon>Demequina</taxon>
    </lineage>
</organism>
<dbReference type="Proteomes" id="UP000652354">
    <property type="component" value="Unassembled WGS sequence"/>
</dbReference>
<accession>A0A919Q333</accession>
<reference evidence="1" key="1">
    <citation type="submission" date="2021-01" db="EMBL/GenBank/DDBJ databases">
        <title>Whole genome shotgun sequence of Demequina activiva NBRC 110675.</title>
        <authorList>
            <person name="Komaki H."/>
            <person name="Tamura T."/>
        </authorList>
    </citation>
    <scope>NUCLEOTIDE SEQUENCE</scope>
    <source>
        <strain evidence="1">NBRC 110675</strain>
    </source>
</reference>
<protein>
    <submittedName>
        <fullName evidence="1">Uncharacterized protein</fullName>
    </submittedName>
</protein>